<proteinExistence type="inferred from homology"/>
<comment type="subcellular location">
    <subcellularLocation>
        <location evidence="1 7">Cell membrane</location>
        <topology evidence="1 7">Multi-pass membrane protein</topology>
    </subcellularLocation>
</comment>
<dbReference type="PANTHER" id="PTHR43005:SF1">
    <property type="entry name" value="SPERMIDINE_PUTRESCINE TRANSPORT SYSTEM PERMEASE PROTEIN"/>
    <property type="match status" value="1"/>
</dbReference>
<dbReference type="EMBL" id="CP020333">
    <property type="protein sequence ID" value="AQZ54469.1"/>
    <property type="molecule type" value="Genomic_DNA"/>
</dbReference>
<keyword evidence="6 7" id="KW-0472">Membrane</keyword>
<dbReference type="KEGG" id="mmed:Mame_05178"/>
<feature type="transmembrane region" description="Helical" evidence="7">
    <location>
        <begin position="203"/>
        <end position="229"/>
    </location>
</feature>
<evidence type="ECO:0000256" key="3">
    <source>
        <dbReference type="ARBA" id="ARBA00022475"/>
    </source>
</evidence>
<dbReference type="AlphaFoldDB" id="A0A1U9Z9S8"/>
<comment type="similarity">
    <text evidence="7">Belongs to the binding-protein-dependent transport system permease family.</text>
</comment>
<evidence type="ECO:0000256" key="4">
    <source>
        <dbReference type="ARBA" id="ARBA00022692"/>
    </source>
</evidence>
<dbReference type="GO" id="GO:0005886">
    <property type="term" value="C:plasma membrane"/>
    <property type="evidence" value="ECO:0007669"/>
    <property type="project" value="UniProtKB-SubCell"/>
</dbReference>
<name>A0A1U9Z9S8_9HYPH</name>
<reference evidence="9 10" key="1">
    <citation type="submission" date="2017-03" db="EMBL/GenBank/DDBJ databases">
        <title>Foreign affairs: Plasmid Transfer between Roseobacters and Rhizobia.</title>
        <authorList>
            <person name="Bartling P."/>
            <person name="Bunk B."/>
            <person name="Overmann J."/>
            <person name="Brinkmann H."/>
            <person name="Petersen J."/>
        </authorList>
    </citation>
    <scope>NUCLEOTIDE SEQUENCE [LARGE SCALE GENOMIC DNA]</scope>
    <source>
        <strain evidence="9 10">MACL11</strain>
        <plasmid evidence="10">Plasmid pmm170</plasmid>
    </source>
</reference>
<evidence type="ECO:0000256" key="1">
    <source>
        <dbReference type="ARBA" id="ARBA00004651"/>
    </source>
</evidence>
<dbReference type="InterPro" id="IPR035906">
    <property type="entry name" value="MetI-like_sf"/>
</dbReference>
<gene>
    <name evidence="9" type="primary">ycjO_5</name>
    <name evidence="9" type="ORF">Mame_05178</name>
</gene>
<dbReference type="Gene3D" id="1.10.3720.10">
    <property type="entry name" value="MetI-like"/>
    <property type="match status" value="1"/>
</dbReference>
<evidence type="ECO:0000259" key="8">
    <source>
        <dbReference type="PROSITE" id="PS50928"/>
    </source>
</evidence>
<dbReference type="PANTHER" id="PTHR43005">
    <property type="entry name" value="BLR7065 PROTEIN"/>
    <property type="match status" value="1"/>
</dbReference>
<feature type="transmembrane region" description="Helical" evidence="7">
    <location>
        <begin position="155"/>
        <end position="177"/>
    </location>
</feature>
<accession>A0A1U9Z9S8</accession>
<evidence type="ECO:0000256" key="6">
    <source>
        <dbReference type="ARBA" id="ARBA00023136"/>
    </source>
</evidence>
<dbReference type="CDD" id="cd06261">
    <property type="entry name" value="TM_PBP2"/>
    <property type="match status" value="1"/>
</dbReference>
<geneLocation type="plasmid" evidence="10">
    <name>pmm170</name>
</geneLocation>
<evidence type="ECO:0000256" key="7">
    <source>
        <dbReference type="RuleBase" id="RU363032"/>
    </source>
</evidence>
<evidence type="ECO:0000256" key="2">
    <source>
        <dbReference type="ARBA" id="ARBA00022448"/>
    </source>
</evidence>
<evidence type="ECO:0000313" key="9">
    <source>
        <dbReference type="EMBL" id="AQZ54469.1"/>
    </source>
</evidence>
<keyword evidence="4 7" id="KW-0812">Transmembrane</keyword>
<feature type="transmembrane region" description="Helical" evidence="7">
    <location>
        <begin position="250"/>
        <end position="271"/>
    </location>
</feature>
<keyword evidence="5 7" id="KW-1133">Transmembrane helix</keyword>
<protein>
    <submittedName>
        <fullName evidence="9">Inner membrane ABC transporter permease protein YcjO</fullName>
    </submittedName>
</protein>
<keyword evidence="2 7" id="KW-0813">Transport</keyword>
<dbReference type="GO" id="GO:0055085">
    <property type="term" value="P:transmembrane transport"/>
    <property type="evidence" value="ECO:0007669"/>
    <property type="project" value="InterPro"/>
</dbReference>
<keyword evidence="3" id="KW-1003">Cell membrane</keyword>
<keyword evidence="9" id="KW-0614">Plasmid</keyword>
<keyword evidence="10" id="KW-1185">Reference proteome</keyword>
<feature type="transmembrane region" description="Helical" evidence="7">
    <location>
        <begin position="7"/>
        <end position="34"/>
    </location>
</feature>
<dbReference type="PROSITE" id="PS50928">
    <property type="entry name" value="ABC_TM1"/>
    <property type="match status" value="1"/>
</dbReference>
<evidence type="ECO:0000313" key="10">
    <source>
        <dbReference type="Proteomes" id="UP000191135"/>
    </source>
</evidence>
<dbReference type="InterPro" id="IPR000515">
    <property type="entry name" value="MetI-like"/>
</dbReference>
<dbReference type="RefSeq" id="WP_018067046.1">
    <property type="nucleotide sequence ID" value="NZ_AQWH01000032.1"/>
</dbReference>
<sequence>MRHRDFAAFILPSALAMLLFIALPIISVAVQSLFVEHDQVLVSVENCGPFGCKEETRVDTAATAALRDAEPLGKFTGLGTYFNRSHLAVDEVGAILADNQGFRDVVARIYNLPLYKALSFTLIYTFLVTPLAILFGFAVALGVNMTPRIYRGPVIFLSLLPYIVTPLLGSLILFWMINSDGIIGATLQFLFQDPELSLKASPFLTWVTLIVYGTWHMTPFAFVVFYAGLQTLPQDTLESAMIDGANRFERIRYVVVPHLVPLATFVGLVLLMDNFRVFEPIIGFSSEANATSLSWLIYNDLTGQVDQLFGSAAATSILTMIGVVILLSPVLVRTWREFNRKARA</sequence>
<evidence type="ECO:0000256" key="5">
    <source>
        <dbReference type="ARBA" id="ARBA00022989"/>
    </source>
</evidence>
<feature type="domain" description="ABC transmembrane type-1" evidence="8">
    <location>
        <begin position="118"/>
        <end position="330"/>
    </location>
</feature>
<dbReference type="Pfam" id="PF00528">
    <property type="entry name" value="BPD_transp_1"/>
    <property type="match status" value="1"/>
</dbReference>
<dbReference type="SUPFAM" id="SSF161098">
    <property type="entry name" value="MetI-like"/>
    <property type="match status" value="1"/>
</dbReference>
<dbReference type="Proteomes" id="UP000191135">
    <property type="component" value="Plasmid pMM170"/>
</dbReference>
<dbReference type="OrthoDB" id="8417460at2"/>
<dbReference type="eggNOG" id="COG1175">
    <property type="taxonomic scope" value="Bacteria"/>
</dbReference>
<feature type="transmembrane region" description="Helical" evidence="7">
    <location>
        <begin position="308"/>
        <end position="332"/>
    </location>
</feature>
<feature type="transmembrane region" description="Helical" evidence="7">
    <location>
        <begin position="122"/>
        <end position="143"/>
    </location>
</feature>
<organism evidence="9 10">
    <name type="scientific">Martelella mediterranea DSM 17316</name>
    <dbReference type="NCBI Taxonomy" id="1122214"/>
    <lineage>
        <taxon>Bacteria</taxon>
        <taxon>Pseudomonadati</taxon>
        <taxon>Pseudomonadota</taxon>
        <taxon>Alphaproteobacteria</taxon>
        <taxon>Hyphomicrobiales</taxon>
        <taxon>Aurantimonadaceae</taxon>
        <taxon>Martelella</taxon>
    </lineage>
</organism>